<sequence length="144" mass="16455">MRFLFVIAFLSVSFSSHCQIGKAKSYENPTEVGRLYGGKHVLAYHDIGGGRRQYILSFWNEEYINVQDVKTLSFEATQEDFDYFYSFLLEGYKANKVRSLEVGNAELVTYPDNLGYMDVGVNFKDGTTGKLIFSKRQLAKLFGK</sequence>
<organism evidence="2 3">
    <name type="scientific">Robiginitalea marina</name>
    <dbReference type="NCBI Taxonomy" id="2954105"/>
    <lineage>
        <taxon>Bacteria</taxon>
        <taxon>Pseudomonadati</taxon>
        <taxon>Bacteroidota</taxon>
        <taxon>Flavobacteriia</taxon>
        <taxon>Flavobacteriales</taxon>
        <taxon>Flavobacteriaceae</taxon>
        <taxon>Robiginitalea</taxon>
    </lineage>
</organism>
<comment type="caution">
    <text evidence="2">The sequence shown here is derived from an EMBL/GenBank/DDBJ whole genome shotgun (WGS) entry which is preliminary data.</text>
</comment>
<evidence type="ECO:0008006" key="4">
    <source>
        <dbReference type="Google" id="ProtNLM"/>
    </source>
</evidence>
<reference evidence="2 3" key="1">
    <citation type="submission" date="2022-06" db="EMBL/GenBank/DDBJ databases">
        <authorList>
            <person name="Xuan X."/>
        </authorList>
    </citation>
    <scope>NUCLEOTIDE SEQUENCE [LARGE SCALE GENOMIC DNA]</scope>
    <source>
        <strain evidence="2 3">2V75</strain>
    </source>
</reference>
<dbReference type="RefSeq" id="WP_252741916.1">
    <property type="nucleotide sequence ID" value="NZ_JAMXIB010000010.1"/>
</dbReference>
<keyword evidence="1" id="KW-0732">Signal</keyword>
<feature type="signal peptide" evidence="1">
    <location>
        <begin position="1"/>
        <end position="18"/>
    </location>
</feature>
<protein>
    <recommendedName>
        <fullName evidence="4">Beta-lactamase-inhibitor-like PepSY-like domain-containing protein</fullName>
    </recommendedName>
</protein>
<dbReference type="Proteomes" id="UP001206312">
    <property type="component" value="Unassembled WGS sequence"/>
</dbReference>
<name>A0ABT1AZR7_9FLAO</name>
<evidence type="ECO:0000313" key="3">
    <source>
        <dbReference type="Proteomes" id="UP001206312"/>
    </source>
</evidence>
<evidence type="ECO:0000256" key="1">
    <source>
        <dbReference type="SAM" id="SignalP"/>
    </source>
</evidence>
<proteinExistence type="predicted"/>
<keyword evidence="3" id="KW-1185">Reference proteome</keyword>
<gene>
    <name evidence="2" type="ORF">NG653_11815</name>
</gene>
<dbReference type="EMBL" id="JAMXIB010000010">
    <property type="protein sequence ID" value="MCO5725545.1"/>
    <property type="molecule type" value="Genomic_DNA"/>
</dbReference>
<feature type="chain" id="PRO_5046506163" description="Beta-lactamase-inhibitor-like PepSY-like domain-containing protein" evidence="1">
    <location>
        <begin position="19"/>
        <end position="144"/>
    </location>
</feature>
<evidence type="ECO:0000313" key="2">
    <source>
        <dbReference type="EMBL" id="MCO5725545.1"/>
    </source>
</evidence>
<accession>A0ABT1AZR7</accession>